<dbReference type="WBParaSite" id="ES5_v2.g15378.t1">
    <property type="protein sequence ID" value="ES5_v2.g15378.t1"/>
    <property type="gene ID" value="ES5_v2.g15378"/>
</dbReference>
<proteinExistence type="predicted"/>
<name>A0AC34FE59_9BILA</name>
<dbReference type="Proteomes" id="UP000887579">
    <property type="component" value="Unplaced"/>
</dbReference>
<protein>
    <submittedName>
        <fullName evidence="2">SGNH domain-containing protein</fullName>
    </submittedName>
</protein>
<evidence type="ECO:0000313" key="2">
    <source>
        <dbReference type="WBParaSite" id="ES5_v2.g15378.t1"/>
    </source>
</evidence>
<evidence type="ECO:0000313" key="1">
    <source>
        <dbReference type="Proteomes" id="UP000887579"/>
    </source>
</evidence>
<accession>A0AC34FE59</accession>
<reference evidence="2" key="1">
    <citation type="submission" date="2022-11" db="UniProtKB">
        <authorList>
            <consortium name="WormBaseParasite"/>
        </authorList>
    </citation>
    <scope>IDENTIFICATION</scope>
</reference>
<sequence>MLVAAFVVGIFVHIFIEKPIIKVRMKPEKFLPLLIVAYLLIGIVLLPNNTFKTPTSFAKDIYQNKSKFILNEEEWQEIAAEINPDISAEIGIYVNERGCHNYDVQSSNFSEQFQHFGAIFGTELKGSGNLSVLVIGNSHAECVVPAIELAMEGQFSELNLFGIGGSTPFEGFKFSQNWFLLKEAVKHYKPDIIFFVFKYLEDFDDPPTEPIEKDVQTLQVQEMIDFLSKNSKFLFISEKF</sequence>
<organism evidence="1 2">
    <name type="scientific">Panagrolaimus sp. ES5</name>
    <dbReference type="NCBI Taxonomy" id="591445"/>
    <lineage>
        <taxon>Eukaryota</taxon>
        <taxon>Metazoa</taxon>
        <taxon>Ecdysozoa</taxon>
        <taxon>Nematoda</taxon>
        <taxon>Chromadorea</taxon>
        <taxon>Rhabditida</taxon>
        <taxon>Tylenchina</taxon>
        <taxon>Panagrolaimomorpha</taxon>
        <taxon>Panagrolaimoidea</taxon>
        <taxon>Panagrolaimidae</taxon>
        <taxon>Panagrolaimus</taxon>
    </lineage>
</organism>